<organism evidence="2">
    <name type="scientific">Lygus hesperus</name>
    <name type="common">Western plant bug</name>
    <dbReference type="NCBI Taxonomy" id="30085"/>
    <lineage>
        <taxon>Eukaryota</taxon>
        <taxon>Metazoa</taxon>
        <taxon>Ecdysozoa</taxon>
        <taxon>Arthropoda</taxon>
        <taxon>Hexapoda</taxon>
        <taxon>Insecta</taxon>
        <taxon>Pterygota</taxon>
        <taxon>Neoptera</taxon>
        <taxon>Paraneoptera</taxon>
        <taxon>Hemiptera</taxon>
        <taxon>Heteroptera</taxon>
        <taxon>Panheteroptera</taxon>
        <taxon>Cimicomorpha</taxon>
        <taxon>Miridae</taxon>
        <taxon>Mirini</taxon>
        <taxon>Lygus</taxon>
    </lineage>
</organism>
<sequence>CFKTYKHVKAPLEPIYTGNKFETIHIDLIGPLPASQGYNYCLTVIDRNTKWTECYPVRNIEANTITETLYKEWISRFGVPKIITTDQGRQFESAIFKSMCVTLGINRHRTNSFHPQSNGMIERFHRNLKTSLKPQIQNSNWVNNLPTVMLGLRTAISDTDKLSAYQRTFNISATLPSDIISPSPPKFNEPSPELRDNLRRAHKSYLPKSLMTATHVYVRDLPHKGGFSPTY</sequence>
<reference evidence="2" key="2">
    <citation type="submission" date="2014-07" db="EMBL/GenBank/DDBJ databases">
        <authorList>
            <person name="Hull J."/>
        </authorList>
    </citation>
    <scope>NUCLEOTIDE SEQUENCE</scope>
</reference>
<dbReference type="InterPro" id="IPR001584">
    <property type="entry name" value="Integrase_cat-core"/>
</dbReference>
<name>A0A0A9YG17_LYGHE</name>
<dbReference type="EMBL" id="GBHO01015134">
    <property type="protein sequence ID" value="JAG28470.1"/>
    <property type="molecule type" value="Transcribed_RNA"/>
</dbReference>
<dbReference type="PANTHER" id="PTHR37984:SF5">
    <property type="entry name" value="PROTEIN NYNRIN-LIKE"/>
    <property type="match status" value="1"/>
</dbReference>
<dbReference type="SUPFAM" id="SSF53098">
    <property type="entry name" value="Ribonuclease H-like"/>
    <property type="match status" value="1"/>
</dbReference>
<dbReference type="FunFam" id="3.30.420.10:FF:000032">
    <property type="entry name" value="Retrovirus-related Pol polyprotein from transposon 297-like Protein"/>
    <property type="match status" value="1"/>
</dbReference>
<evidence type="ECO:0000259" key="1">
    <source>
        <dbReference type="PROSITE" id="PS50994"/>
    </source>
</evidence>
<protein>
    <submittedName>
        <fullName evidence="2">Pro-Pol polyprotein</fullName>
    </submittedName>
</protein>
<dbReference type="AlphaFoldDB" id="A0A0A9YG17"/>
<dbReference type="PROSITE" id="PS50994">
    <property type="entry name" value="INTEGRASE"/>
    <property type="match status" value="1"/>
</dbReference>
<dbReference type="Gene3D" id="3.30.420.10">
    <property type="entry name" value="Ribonuclease H-like superfamily/Ribonuclease H"/>
    <property type="match status" value="1"/>
</dbReference>
<evidence type="ECO:0000313" key="2">
    <source>
        <dbReference type="EMBL" id="JAG28470.1"/>
    </source>
</evidence>
<dbReference type="InterPro" id="IPR036397">
    <property type="entry name" value="RNaseH_sf"/>
</dbReference>
<feature type="domain" description="Integrase catalytic" evidence="1">
    <location>
        <begin position="10"/>
        <end position="192"/>
    </location>
</feature>
<gene>
    <name evidence="2" type="primary">pol_21</name>
    <name evidence="2" type="ORF">CM83_430</name>
</gene>
<dbReference type="InterPro" id="IPR050951">
    <property type="entry name" value="Retrovirus_Pol_polyprotein"/>
</dbReference>
<proteinExistence type="predicted"/>
<dbReference type="Pfam" id="PF00665">
    <property type="entry name" value="rve"/>
    <property type="match status" value="1"/>
</dbReference>
<dbReference type="PANTHER" id="PTHR37984">
    <property type="entry name" value="PROTEIN CBG26694"/>
    <property type="match status" value="1"/>
</dbReference>
<dbReference type="GO" id="GO:0015074">
    <property type="term" value="P:DNA integration"/>
    <property type="evidence" value="ECO:0007669"/>
    <property type="project" value="InterPro"/>
</dbReference>
<reference evidence="2" key="1">
    <citation type="journal article" date="2014" name="PLoS ONE">
        <title>Transcriptome-Based Identification of ABC Transporters in the Western Tarnished Plant Bug Lygus hesperus.</title>
        <authorList>
            <person name="Hull J.J."/>
            <person name="Chaney K."/>
            <person name="Geib S.M."/>
            <person name="Fabrick J.A."/>
            <person name="Brent C.S."/>
            <person name="Walsh D."/>
            <person name="Lavine L.C."/>
        </authorList>
    </citation>
    <scope>NUCLEOTIDE SEQUENCE</scope>
</reference>
<accession>A0A0A9YG17</accession>
<feature type="non-terminal residue" evidence="2">
    <location>
        <position position="231"/>
    </location>
</feature>
<dbReference type="GO" id="GO:0003676">
    <property type="term" value="F:nucleic acid binding"/>
    <property type="evidence" value="ECO:0007669"/>
    <property type="project" value="InterPro"/>
</dbReference>
<feature type="non-terminal residue" evidence="2">
    <location>
        <position position="1"/>
    </location>
</feature>
<dbReference type="InterPro" id="IPR012337">
    <property type="entry name" value="RNaseH-like_sf"/>
</dbReference>